<organism evidence="2 3">
    <name type="scientific">Altererythrobacter xiamenensis</name>
    <dbReference type="NCBI Taxonomy" id="1316679"/>
    <lineage>
        <taxon>Bacteria</taxon>
        <taxon>Pseudomonadati</taxon>
        <taxon>Pseudomonadota</taxon>
        <taxon>Alphaproteobacteria</taxon>
        <taxon>Sphingomonadales</taxon>
        <taxon>Erythrobacteraceae</taxon>
        <taxon>Altererythrobacter</taxon>
    </lineage>
</organism>
<proteinExistence type="predicted"/>
<evidence type="ECO:0000313" key="2">
    <source>
        <dbReference type="EMBL" id="SMQ68963.1"/>
    </source>
</evidence>
<dbReference type="Proteomes" id="UP000194420">
    <property type="component" value="Unassembled WGS sequence"/>
</dbReference>
<evidence type="ECO:0000313" key="3">
    <source>
        <dbReference type="Proteomes" id="UP000194420"/>
    </source>
</evidence>
<keyword evidence="1" id="KW-0732">Signal</keyword>
<dbReference type="OrthoDB" id="7450905at2"/>
<dbReference type="InterPro" id="IPR030972">
    <property type="entry name" value="UrcA_uranyl"/>
</dbReference>
<feature type="chain" id="PRO_5012464280" evidence="1">
    <location>
        <begin position="23"/>
        <end position="102"/>
    </location>
</feature>
<feature type="signal peptide" evidence="1">
    <location>
        <begin position="1"/>
        <end position="22"/>
    </location>
</feature>
<dbReference type="NCBIfam" id="TIGR04433">
    <property type="entry name" value="UrcA_uranyl"/>
    <property type="match status" value="1"/>
</dbReference>
<keyword evidence="3" id="KW-1185">Reference proteome</keyword>
<sequence length="102" mass="10538">MLKTTIASAALGLAMVAAPAVAGSNDDQTLQIEYRDLNLATSQGQEALDRRIDAAANKFCGAGTEQTGTRIPSSKAKACVAQVRAAAHKQVAALIEEQRLGG</sequence>
<gene>
    <name evidence="2" type="ORF">SAMN06297468_1228</name>
</gene>
<dbReference type="RefSeq" id="WP_159456596.1">
    <property type="nucleotide sequence ID" value="NZ_FXWG01000002.1"/>
</dbReference>
<reference evidence="3" key="1">
    <citation type="submission" date="2017-04" db="EMBL/GenBank/DDBJ databases">
        <authorList>
            <person name="Varghese N."/>
            <person name="Submissions S."/>
        </authorList>
    </citation>
    <scope>NUCLEOTIDE SEQUENCE [LARGE SCALE GENOMIC DNA]</scope>
</reference>
<dbReference type="AlphaFoldDB" id="A0A1Y6F9B2"/>
<accession>A0A1Y6F9B2</accession>
<name>A0A1Y6F9B2_9SPHN</name>
<protein>
    <submittedName>
        <fullName evidence="2">UrcA family protein</fullName>
    </submittedName>
</protein>
<dbReference type="EMBL" id="FXWG01000002">
    <property type="protein sequence ID" value="SMQ68963.1"/>
    <property type="molecule type" value="Genomic_DNA"/>
</dbReference>
<evidence type="ECO:0000256" key="1">
    <source>
        <dbReference type="SAM" id="SignalP"/>
    </source>
</evidence>